<feature type="chain" id="PRO_5030160593" description="Dynein heavy chain tail domain-containing protein" evidence="1">
    <location>
        <begin position="32"/>
        <end position="411"/>
    </location>
</feature>
<reference evidence="2" key="1">
    <citation type="submission" date="2021-01" db="EMBL/GenBank/DDBJ databases">
        <authorList>
            <person name="Corre E."/>
            <person name="Pelletier E."/>
            <person name="Niang G."/>
            <person name="Scheremetjew M."/>
            <person name="Finn R."/>
            <person name="Kale V."/>
            <person name="Holt S."/>
            <person name="Cochrane G."/>
            <person name="Meng A."/>
            <person name="Brown T."/>
            <person name="Cohen L."/>
        </authorList>
    </citation>
    <scope>NUCLEOTIDE SEQUENCE</scope>
    <source>
        <strain evidence="2">RCC3387</strain>
    </source>
</reference>
<evidence type="ECO:0008006" key="3">
    <source>
        <dbReference type="Google" id="ProtNLM"/>
    </source>
</evidence>
<gene>
    <name evidence="2" type="ORF">BRAN1462_LOCUS56595</name>
</gene>
<protein>
    <recommendedName>
        <fullName evidence="3">Dynein heavy chain tail domain-containing protein</fullName>
    </recommendedName>
</protein>
<organism evidence="2">
    <name type="scientific">Zooxanthella nutricula</name>
    <dbReference type="NCBI Taxonomy" id="1333877"/>
    <lineage>
        <taxon>Eukaryota</taxon>
        <taxon>Sar</taxon>
        <taxon>Alveolata</taxon>
        <taxon>Dinophyceae</taxon>
        <taxon>Peridiniales</taxon>
        <taxon>Peridiniales incertae sedis</taxon>
        <taxon>Zooxanthella</taxon>
    </lineage>
</organism>
<proteinExistence type="predicted"/>
<name>A0A6U8YDV3_9DINO</name>
<sequence length="411" mass="45622">MAPSQRFAHGPAGPALLASSVFCLLVPRVATIRRTASSAADPYSKAETDFCVQHLLLRSFALTRLNVELETDVAKLAKQNAAFLWGRRPWDSEAFKMVCGMDQEIPRIKDRLLSATDQPVDAEIVRLLDQRVGQLKEAWRHVVAVGREGPHARGDEDIDGAVRDLVQAVSNKADAGGPTARVFRSALHAWEQAVSEFENTEKAMIENATAEALHVFDDVKATRANQSKTLADPLQFWWMKFEYLFDSWLDQRGPMTELKTFVDEPTPELGREMIAVRAAVKKLMVFGSGTLAHKPGHLLSKEVGVGYSAFCRDAIDMASNSTNWVDFTNGMQVITNAYFDSFKPLPSNRAEVRTFVKATKARTKIQNKKSKQKNTMPKTGPAQQLIQKAEAIDTALGKLEKAWLYACAISK</sequence>
<evidence type="ECO:0000256" key="1">
    <source>
        <dbReference type="SAM" id="SignalP"/>
    </source>
</evidence>
<keyword evidence="1" id="KW-0732">Signal</keyword>
<dbReference type="AlphaFoldDB" id="A0A6U8YDV3"/>
<evidence type="ECO:0000313" key="2">
    <source>
        <dbReference type="EMBL" id="CAD9638773.1"/>
    </source>
</evidence>
<accession>A0A6U8YDV3</accession>
<feature type="signal peptide" evidence="1">
    <location>
        <begin position="1"/>
        <end position="31"/>
    </location>
</feature>
<dbReference type="EMBL" id="HBGW01089227">
    <property type="protein sequence ID" value="CAD9638773.1"/>
    <property type="molecule type" value="Transcribed_RNA"/>
</dbReference>